<feature type="transmembrane region" description="Helical" evidence="1">
    <location>
        <begin position="277"/>
        <end position="302"/>
    </location>
</feature>
<accession>A0AAE9WWB3</accession>
<gene>
    <name evidence="2" type="ORF">Py17XNL_001302893</name>
</gene>
<evidence type="ECO:0000313" key="3">
    <source>
        <dbReference type="Proteomes" id="UP001054126"/>
    </source>
</evidence>
<evidence type="ECO:0000256" key="1">
    <source>
        <dbReference type="SAM" id="Phobius"/>
    </source>
</evidence>
<proteinExistence type="predicted"/>
<dbReference type="EMBL" id="CP115537">
    <property type="protein sequence ID" value="WBY59664.1"/>
    <property type="molecule type" value="Genomic_DNA"/>
</dbReference>
<name>A0AAE9WWB3_PLAYO</name>
<keyword evidence="1" id="KW-1133">Transmembrane helix</keyword>
<sequence length="316" mass="36686">MTINAVCNEFRKLWNYFHDEPNSSGEYNFKDLVFKQYCPDENCSNDIDKFNAGCLWILNAFFGNFGISLNNDNYKDAVVCIMLWLSYKLSLKSHDGINTLKEFYSKHIETNEKYIVSKVYNNKFKGYKNIIDQIKEYLDIDISFASKFYELLKLLCSMDTAYTEKNSDKISENANKFIEKYQKLLDNDNNTEGSPYNKILFVLSNYYNNFDKYRIENGTSTDRPQLPTKKRDEHVEVVGSKEIKISESSKETGTSNIVTTDPSYDTTFSDSSLVSKLIPALSIFVAIGIFLGIAYKYSLFGFRKRSQKHLRKKLKK</sequence>
<dbReference type="InterPro" id="IPR006477">
    <property type="entry name" value="Yir_bir_cir"/>
</dbReference>
<dbReference type="Proteomes" id="UP001054126">
    <property type="component" value="Chromosome 13"/>
</dbReference>
<reference evidence="2" key="1">
    <citation type="submission" date="2023-01" db="EMBL/GenBank/DDBJ databases">
        <title>Long-Read Genome Assembly and Gene Model Annotations for the Rodent Malaria Parasite Plasmodium yoelii 17XNL.</title>
        <authorList>
            <person name="Mitchell G.J."/>
            <person name="Sebastian A."/>
            <person name="Albert I."/>
            <person name="Lindner S.E."/>
        </authorList>
    </citation>
    <scope>NUCLEOTIDE SEQUENCE</scope>
    <source>
        <strain evidence="2">17XNL clone 1.1</strain>
    </source>
</reference>
<protein>
    <submittedName>
        <fullName evidence="2">PIR protein</fullName>
    </submittedName>
</protein>
<dbReference type="Pfam" id="PF06022">
    <property type="entry name" value="Cir_Bir_Yir"/>
    <property type="match status" value="1"/>
</dbReference>
<dbReference type="AlphaFoldDB" id="A0AAE9WWB3"/>
<dbReference type="NCBIfam" id="TIGR01590">
    <property type="entry name" value="yir-bir-cir_Pla"/>
    <property type="match status" value="1"/>
</dbReference>
<organism evidence="2 3">
    <name type="scientific">Plasmodium yoelii yoelii</name>
    <dbReference type="NCBI Taxonomy" id="73239"/>
    <lineage>
        <taxon>Eukaryota</taxon>
        <taxon>Sar</taxon>
        <taxon>Alveolata</taxon>
        <taxon>Apicomplexa</taxon>
        <taxon>Aconoidasida</taxon>
        <taxon>Haemosporida</taxon>
        <taxon>Plasmodiidae</taxon>
        <taxon>Plasmodium</taxon>
        <taxon>Plasmodium (Vinckeia)</taxon>
    </lineage>
</organism>
<keyword evidence="1" id="KW-0812">Transmembrane</keyword>
<evidence type="ECO:0000313" key="2">
    <source>
        <dbReference type="EMBL" id="WBY59664.1"/>
    </source>
</evidence>
<keyword evidence="1" id="KW-0472">Membrane</keyword>